<organism evidence="1 2">
    <name type="scientific">Thiohalocapsa marina</name>
    <dbReference type="NCBI Taxonomy" id="424902"/>
    <lineage>
        <taxon>Bacteria</taxon>
        <taxon>Pseudomonadati</taxon>
        <taxon>Pseudomonadota</taxon>
        <taxon>Gammaproteobacteria</taxon>
        <taxon>Chromatiales</taxon>
        <taxon>Chromatiaceae</taxon>
        <taxon>Thiohalocapsa</taxon>
    </lineage>
</organism>
<keyword evidence="2" id="KW-1185">Reference proteome</keyword>
<accession>A0A5M8FKN5</accession>
<dbReference type="RefSeq" id="WP_150092691.1">
    <property type="nucleotide sequence ID" value="NZ_VWXX01000011.1"/>
</dbReference>
<dbReference type="Proteomes" id="UP000322981">
    <property type="component" value="Unassembled WGS sequence"/>
</dbReference>
<reference evidence="1 2" key="1">
    <citation type="submission" date="2019-09" db="EMBL/GenBank/DDBJ databases">
        <title>Whole-genome sequence of the purple sulfur bacterium Thiohalocapsa marina DSM 19078.</title>
        <authorList>
            <person name="Kyndt J.A."/>
            <person name="Meyer T.E."/>
        </authorList>
    </citation>
    <scope>NUCLEOTIDE SEQUENCE [LARGE SCALE GENOMIC DNA]</scope>
    <source>
        <strain evidence="1 2">DSM 19078</strain>
    </source>
</reference>
<dbReference type="AlphaFoldDB" id="A0A5M8FKN5"/>
<evidence type="ECO:0000313" key="2">
    <source>
        <dbReference type="Proteomes" id="UP000322981"/>
    </source>
</evidence>
<sequence length="154" mass="17208">MGVFGTLFGFDQTMGAQNAILAETVLAKAPARERQRLAREVVKIMQSVRPISAETALEELDEAPVVAQLNFVALACDRLGVEPPLPRFVWTRVNNPFLVADQVTERHLSSALKVISGKARAGQLAWQGHEKHYDFTRLYENGEVSKRTYKDPFP</sequence>
<gene>
    <name evidence="1" type="ORF">F2Q65_09320</name>
</gene>
<name>A0A5M8FKN5_9GAMM</name>
<comment type="caution">
    <text evidence="1">The sequence shown here is derived from an EMBL/GenBank/DDBJ whole genome shotgun (WGS) entry which is preliminary data.</text>
</comment>
<dbReference type="EMBL" id="VWXX01000011">
    <property type="protein sequence ID" value="KAA6185289.1"/>
    <property type="molecule type" value="Genomic_DNA"/>
</dbReference>
<protein>
    <submittedName>
        <fullName evidence="1">Uncharacterized protein</fullName>
    </submittedName>
</protein>
<dbReference type="OrthoDB" id="9910214at2"/>
<proteinExistence type="predicted"/>
<evidence type="ECO:0000313" key="1">
    <source>
        <dbReference type="EMBL" id="KAA6185289.1"/>
    </source>
</evidence>